<evidence type="ECO:0000313" key="3">
    <source>
        <dbReference type="Proteomes" id="UP000297053"/>
    </source>
</evidence>
<dbReference type="GeneID" id="42178427"/>
<feature type="transmembrane region" description="Helical" evidence="1">
    <location>
        <begin position="283"/>
        <end position="304"/>
    </location>
</feature>
<dbReference type="OMA" id="YWVEAAV"/>
<feature type="transmembrane region" description="Helical" evidence="1">
    <location>
        <begin position="253"/>
        <end position="277"/>
    </location>
</feature>
<proteinExistence type="predicted"/>
<reference evidence="2 3" key="1">
    <citation type="submission" date="2019-04" db="EMBL/GenBank/DDBJ databases">
        <title>Complete genome sequence of Arthrobacter sp. ZXY-2 associated with effective atrazine degradation and salt adaptation.</title>
        <authorList>
            <person name="Zhao X."/>
        </authorList>
    </citation>
    <scope>NUCLEOTIDE SEQUENCE [LARGE SCALE GENOMIC DNA]</scope>
    <source>
        <strain evidence="3">ZP60</strain>
    </source>
</reference>
<organism evidence="2 3">
    <name type="scientific">Halomicrobium mukohataei</name>
    <dbReference type="NCBI Taxonomy" id="57705"/>
    <lineage>
        <taxon>Archaea</taxon>
        <taxon>Methanobacteriati</taxon>
        <taxon>Methanobacteriota</taxon>
        <taxon>Stenosarchaea group</taxon>
        <taxon>Halobacteria</taxon>
        <taxon>Halobacteriales</taxon>
        <taxon>Haloarculaceae</taxon>
        <taxon>Halomicrobium</taxon>
    </lineage>
</organism>
<keyword evidence="1" id="KW-0472">Membrane</keyword>
<gene>
    <name evidence="2" type="ORF">E5139_05785</name>
</gene>
<feature type="transmembrane region" description="Helical" evidence="1">
    <location>
        <begin position="128"/>
        <end position="149"/>
    </location>
</feature>
<name>A0A4D6KD98_9EURY</name>
<keyword evidence="1" id="KW-0812">Transmembrane</keyword>
<evidence type="ECO:0008006" key="4">
    <source>
        <dbReference type="Google" id="ProtNLM"/>
    </source>
</evidence>
<dbReference type="Pfam" id="PF20108">
    <property type="entry name" value="DUF6498"/>
    <property type="match status" value="1"/>
</dbReference>
<feature type="transmembrane region" description="Helical" evidence="1">
    <location>
        <begin position="174"/>
        <end position="191"/>
    </location>
</feature>
<evidence type="ECO:0000256" key="1">
    <source>
        <dbReference type="SAM" id="Phobius"/>
    </source>
</evidence>
<dbReference type="RefSeq" id="WP_012808058.1">
    <property type="nucleotide sequence ID" value="NZ_CP039375.1"/>
</dbReference>
<sequence>MVADNPAHRRSTVALALLVNAVPLVGVFAFDWELLPVLVLYWIEAVAYVTRSSVEALFATRPVDDDFYGIQVPLERLREKRGSVTLVDWLPPIYPRNLPFALNAGWVLFGLGVVAILVWGYARSSGSLAGLVLPGVVVGAVIVVVRHAGTLSEFVRAKRYEHHSALSTFSRRRWMAVVIAGFLLPIAGAGADSAGVGLTATLAVVVAAKLVADVLDVTSTTDDGAQPEVEADDPITVPDGEPITVVGTDDRGVVLHALGLGVLLALLPPYGFLVALVSVGVGLWFGLVAAVSTVVALVAGRAVLEIPVARLAYGAVEYRVYGDVVVAYDRRLDAPQWSVARHEIADVRVGSGIASTFFSNDFGTVRLVRDDDTKVLSVVDDPEALARVVTR</sequence>
<feature type="transmembrane region" description="Helical" evidence="1">
    <location>
        <begin position="12"/>
        <end position="30"/>
    </location>
</feature>
<dbReference type="EMBL" id="CP039375">
    <property type="protein sequence ID" value="QCD65175.1"/>
    <property type="molecule type" value="Genomic_DNA"/>
</dbReference>
<keyword evidence="1" id="KW-1133">Transmembrane helix</keyword>
<feature type="transmembrane region" description="Helical" evidence="1">
    <location>
        <begin position="100"/>
        <end position="121"/>
    </location>
</feature>
<dbReference type="Proteomes" id="UP000297053">
    <property type="component" value="Chromosome"/>
</dbReference>
<accession>A0A4D6KD98</accession>
<dbReference type="AlphaFoldDB" id="A0A4D6KD98"/>
<protein>
    <recommendedName>
        <fullName evidence="4">DUF304 domain-containing protein</fullName>
    </recommendedName>
</protein>
<dbReference type="KEGG" id="halz:E5139_05785"/>
<dbReference type="InterPro" id="IPR045466">
    <property type="entry name" value="DUF6498"/>
</dbReference>
<reference evidence="2 3" key="2">
    <citation type="submission" date="2019-04" db="EMBL/GenBank/DDBJ databases">
        <authorList>
            <person name="Yang S."/>
            <person name="Wei W."/>
        </authorList>
    </citation>
    <scope>NUCLEOTIDE SEQUENCE [LARGE SCALE GENOMIC DNA]</scope>
    <source>
        <strain evidence="3">ZP60</strain>
    </source>
</reference>
<evidence type="ECO:0000313" key="2">
    <source>
        <dbReference type="EMBL" id="QCD65175.1"/>
    </source>
</evidence>